<sequence>MAQLRCKVLGRETPPPLPPPKRTIITNNLLQQFTLSLTAPVDHPSPSPPLYSSANLPIPPPPPFPHKYSCISQFYLLLPALTKSLKAARIGWTTSPDVEEGQACVRVGKG</sequence>
<dbReference type="Proteomes" id="UP001381693">
    <property type="component" value="Unassembled WGS sequence"/>
</dbReference>
<keyword evidence="3" id="KW-1185">Reference proteome</keyword>
<dbReference type="AlphaFoldDB" id="A0AAN8WRM8"/>
<protein>
    <submittedName>
        <fullName evidence="2">Uncharacterized protein</fullName>
    </submittedName>
</protein>
<evidence type="ECO:0000313" key="3">
    <source>
        <dbReference type="Proteomes" id="UP001381693"/>
    </source>
</evidence>
<comment type="caution">
    <text evidence="2">The sequence shown here is derived from an EMBL/GenBank/DDBJ whole genome shotgun (WGS) entry which is preliminary data.</text>
</comment>
<feature type="region of interest" description="Disordered" evidence="1">
    <location>
        <begin position="1"/>
        <end position="21"/>
    </location>
</feature>
<proteinExistence type="predicted"/>
<name>A0AAN8WRM8_HALRR</name>
<reference evidence="2 3" key="1">
    <citation type="submission" date="2023-11" db="EMBL/GenBank/DDBJ databases">
        <title>Halocaridina rubra genome assembly.</title>
        <authorList>
            <person name="Smith C."/>
        </authorList>
    </citation>
    <scope>NUCLEOTIDE SEQUENCE [LARGE SCALE GENOMIC DNA]</scope>
    <source>
        <strain evidence="2">EP-1</strain>
        <tissue evidence="2">Whole</tissue>
    </source>
</reference>
<organism evidence="2 3">
    <name type="scientific">Halocaridina rubra</name>
    <name type="common">Hawaiian red shrimp</name>
    <dbReference type="NCBI Taxonomy" id="373956"/>
    <lineage>
        <taxon>Eukaryota</taxon>
        <taxon>Metazoa</taxon>
        <taxon>Ecdysozoa</taxon>
        <taxon>Arthropoda</taxon>
        <taxon>Crustacea</taxon>
        <taxon>Multicrustacea</taxon>
        <taxon>Malacostraca</taxon>
        <taxon>Eumalacostraca</taxon>
        <taxon>Eucarida</taxon>
        <taxon>Decapoda</taxon>
        <taxon>Pleocyemata</taxon>
        <taxon>Caridea</taxon>
        <taxon>Atyoidea</taxon>
        <taxon>Atyidae</taxon>
        <taxon>Halocaridina</taxon>
    </lineage>
</organism>
<gene>
    <name evidence="2" type="ORF">SK128_018238</name>
</gene>
<evidence type="ECO:0000313" key="2">
    <source>
        <dbReference type="EMBL" id="KAK7067603.1"/>
    </source>
</evidence>
<accession>A0AAN8WRM8</accession>
<evidence type="ECO:0000256" key="1">
    <source>
        <dbReference type="SAM" id="MobiDB-lite"/>
    </source>
</evidence>
<dbReference type="EMBL" id="JAXCGZ010017965">
    <property type="protein sequence ID" value="KAK7067603.1"/>
    <property type="molecule type" value="Genomic_DNA"/>
</dbReference>